<feature type="compositionally biased region" description="Low complexity" evidence="2">
    <location>
        <begin position="176"/>
        <end position="194"/>
    </location>
</feature>
<evidence type="ECO:0000313" key="5">
    <source>
        <dbReference type="Proteomes" id="UP000799302"/>
    </source>
</evidence>
<name>A0A6A6UB01_9PEZI</name>
<organism evidence="4 5">
    <name type="scientific">Microthyrium microscopicum</name>
    <dbReference type="NCBI Taxonomy" id="703497"/>
    <lineage>
        <taxon>Eukaryota</taxon>
        <taxon>Fungi</taxon>
        <taxon>Dikarya</taxon>
        <taxon>Ascomycota</taxon>
        <taxon>Pezizomycotina</taxon>
        <taxon>Dothideomycetes</taxon>
        <taxon>Dothideomycetes incertae sedis</taxon>
        <taxon>Microthyriales</taxon>
        <taxon>Microthyriaceae</taxon>
        <taxon>Microthyrium</taxon>
    </lineage>
</organism>
<keyword evidence="3" id="KW-0732">Signal</keyword>
<evidence type="ECO:0000256" key="2">
    <source>
        <dbReference type="SAM" id="MobiDB-lite"/>
    </source>
</evidence>
<accession>A0A6A6UB01</accession>
<keyword evidence="5" id="KW-1185">Reference proteome</keyword>
<feature type="coiled-coil region" evidence="1">
    <location>
        <begin position="584"/>
        <end position="674"/>
    </location>
</feature>
<reference evidence="4" key="1">
    <citation type="journal article" date="2020" name="Stud. Mycol.">
        <title>101 Dothideomycetes genomes: a test case for predicting lifestyles and emergence of pathogens.</title>
        <authorList>
            <person name="Haridas S."/>
            <person name="Albert R."/>
            <person name="Binder M."/>
            <person name="Bloem J."/>
            <person name="Labutti K."/>
            <person name="Salamov A."/>
            <person name="Andreopoulos B."/>
            <person name="Baker S."/>
            <person name="Barry K."/>
            <person name="Bills G."/>
            <person name="Bluhm B."/>
            <person name="Cannon C."/>
            <person name="Castanera R."/>
            <person name="Culley D."/>
            <person name="Daum C."/>
            <person name="Ezra D."/>
            <person name="Gonzalez J."/>
            <person name="Henrissat B."/>
            <person name="Kuo A."/>
            <person name="Liang C."/>
            <person name="Lipzen A."/>
            <person name="Lutzoni F."/>
            <person name="Magnuson J."/>
            <person name="Mondo S."/>
            <person name="Nolan M."/>
            <person name="Ohm R."/>
            <person name="Pangilinan J."/>
            <person name="Park H.-J."/>
            <person name="Ramirez L."/>
            <person name="Alfaro M."/>
            <person name="Sun H."/>
            <person name="Tritt A."/>
            <person name="Yoshinaga Y."/>
            <person name="Zwiers L.-H."/>
            <person name="Turgeon B."/>
            <person name="Goodwin S."/>
            <person name="Spatafora J."/>
            <person name="Crous P."/>
            <person name="Grigoriev I."/>
        </authorList>
    </citation>
    <scope>NUCLEOTIDE SEQUENCE</scope>
    <source>
        <strain evidence="4">CBS 115976</strain>
    </source>
</reference>
<feature type="compositionally biased region" description="Polar residues" evidence="2">
    <location>
        <begin position="674"/>
        <end position="686"/>
    </location>
</feature>
<gene>
    <name evidence="4" type="ORF">BT63DRAFT_470913</name>
</gene>
<feature type="chain" id="PRO_5025424954" evidence="3">
    <location>
        <begin position="17"/>
        <end position="725"/>
    </location>
</feature>
<evidence type="ECO:0000313" key="4">
    <source>
        <dbReference type="EMBL" id="KAF2669425.1"/>
    </source>
</evidence>
<dbReference type="Proteomes" id="UP000799302">
    <property type="component" value="Unassembled WGS sequence"/>
</dbReference>
<evidence type="ECO:0000256" key="3">
    <source>
        <dbReference type="SAM" id="SignalP"/>
    </source>
</evidence>
<protein>
    <submittedName>
        <fullName evidence="4">Uncharacterized protein</fullName>
    </submittedName>
</protein>
<feature type="compositionally biased region" description="Polar residues" evidence="2">
    <location>
        <begin position="272"/>
        <end position="288"/>
    </location>
</feature>
<feature type="signal peptide" evidence="3">
    <location>
        <begin position="1"/>
        <end position="16"/>
    </location>
</feature>
<dbReference type="AlphaFoldDB" id="A0A6A6UB01"/>
<feature type="region of interest" description="Disordered" evidence="2">
    <location>
        <begin position="267"/>
        <end position="291"/>
    </location>
</feature>
<dbReference type="EMBL" id="MU004235">
    <property type="protein sequence ID" value="KAF2669425.1"/>
    <property type="molecule type" value="Genomic_DNA"/>
</dbReference>
<sequence length="725" mass="81810">MSGLFIVWLVVAVVMSRCYRDAALSLIASFLVLRAPTLLNAYLRADSPSRQLRDTQTLAKDEGPEDGDSKWRPFLISLLAALVMSHDYHDAALSLLMCLLFLYAAMESNTNVASVVAVQSSTSVVTVESTPATLPTPAILSSATIVEATLPVTAVQTAPSTPMDLLRAALASASKSAPTSSATSTETTHEAPPTIKVSLSANDDGPAEEPTSFYSPELGFPFGGPSTQTHGDVIPSVQDDAIAEELGYLDFPEMGFMIPHIYRSRHQRSNSDDSGYNSGPSAGSNSISRGEHDNEIAELQRQHEEQLVEQLAEQHQKLTSNKIRDINIEKKKAKDKREQLKRDYEDKIERINQLAYKQITKLKDDVRFQKGLVETHCNPDIEEKMQIISNMNDHQLALEQKVKEMSILRYRLDNLGSEYPFLLRQAMKETAQQMRLNKPLLAQLTDTRNQLSQTRFCLYVGHNIFMPLQDEAKECTERMKYFIEQLEHAAKDDEGADEKLDALHFYAKTLHNFPAKIDDQVHRVMQNIENIAQDFMGPMKTDVDDVWKELAKHCRDFEKHERIADDLNHYVHTENKVHLQAQLIGELRYEKEDAEKALAEMTNAHEQWSTYADHLEANHKALEAEKKDLEVKNSNLMDHNQSIAQNNDRYYHHIVMLERQLRERDQELELLRSNSNTNSAGGQEQGITPHAPLKQAVQSPQLEGEKPRASGKKSRFFPPTTPDSD</sequence>
<keyword evidence="1" id="KW-0175">Coiled coil</keyword>
<feature type="region of interest" description="Disordered" evidence="2">
    <location>
        <begin position="176"/>
        <end position="214"/>
    </location>
</feature>
<proteinExistence type="predicted"/>
<evidence type="ECO:0000256" key="1">
    <source>
        <dbReference type="SAM" id="Coils"/>
    </source>
</evidence>
<feature type="region of interest" description="Disordered" evidence="2">
    <location>
        <begin position="674"/>
        <end position="725"/>
    </location>
</feature>